<sequence length="187" mass="21852">MLKGEGKYGLKEFVKKEGVNYHNRNLKTGACFEQYDRQGNLIYYNCSFLLASNAVLNYKQEYAYNHIAHIVSYRDSDGVKWEKQYTPEGFDIVYKNKIFKVAFRFKYKTNKIIAIESNGHKDIIDISKCKSISIINGIDFSDRFLLENKSLFDYFISDLPATDLQEKIIAFKDDELSDKVLNYLKEV</sequence>
<dbReference type="EMBL" id="BK016080">
    <property type="protein sequence ID" value="DAF93120.1"/>
    <property type="molecule type" value="Genomic_DNA"/>
</dbReference>
<evidence type="ECO:0000313" key="1">
    <source>
        <dbReference type="EMBL" id="DAF93120.1"/>
    </source>
</evidence>
<name>A0A8S5UF67_9CAUD</name>
<reference evidence="1" key="1">
    <citation type="journal article" date="2021" name="Proc. Natl. Acad. Sci. U.S.A.">
        <title>A Catalog of Tens of Thousands of Viruses from Human Metagenomes Reveals Hidden Associations with Chronic Diseases.</title>
        <authorList>
            <person name="Tisza M.J."/>
            <person name="Buck C.B."/>
        </authorList>
    </citation>
    <scope>NUCLEOTIDE SEQUENCE</scope>
    <source>
        <strain evidence="1">CtcyQ27</strain>
    </source>
</reference>
<protein>
    <submittedName>
        <fullName evidence="1">Uncharacterized protein</fullName>
    </submittedName>
</protein>
<accession>A0A8S5UF67</accession>
<organism evidence="1">
    <name type="scientific">Myoviridae sp. ctcyQ27</name>
    <dbReference type="NCBI Taxonomy" id="2825139"/>
    <lineage>
        <taxon>Viruses</taxon>
        <taxon>Duplodnaviria</taxon>
        <taxon>Heunggongvirae</taxon>
        <taxon>Uroviricota</taxon>
        <taxon>Caudoviricetes</taxon>
    </lineage>
</organism>
<proteinExistence type="predicted"/>